<reference evidence="1" key="1">
    <citation type="submission" date="2019-08" db="EMBL/GenBank/DDBJ databases">
        <authorList>
            <person name="Kucharzyk K."/>
            <person name="Murdoch R.W."/>
            <person name="Higgins S."/>
            <person name="Loffler F."/>
        </authorList>
    </citation>
    <scope>NUCLEOTIDE SEQUENCE</scope>
</reference>
<sequence length="86" mass="10095">MKYTIRREEYQKKYMQGIEPNTSYSQTATAPTMGKRHDVSEYSTVWGIEEKSFERLTAAGYIATLMEEFRWGNVKPFSFVINPKED</sequence>
<evidence type="ECO:0000313" key="1">
    <source>
        <dbReference type="EMBL" id="MPM34735.1"/>
    </source>
</evidence>
<organism evidence="1">
    <name type="scientific">bioreactor metagenome</name>
    <dbReference type="NCBI Taxonomy" id="1076179"/>
    <lineage>
        <taxon>unclassified sequences</taxon>
        <taxon>metagenomes</taxon>
        <taxon>ecological metagenomes</taxon>
    </lineage>
</organism>
<protein>
    <submittedName>
        <fullName evidence="1">Uncharacterized protein</fullName>
    </submittedName>
</protein>
<name>A0A644Z1G4_9ZZZZ</name>
<dbReference type="AlphaFoldDB" id="A0A644Z1G4"/>
<comment type="caution">
    <text evidence="1">The sequence shown here is derived from an EMBL/GenBank/DDBJ whole genome shotgun (WGS) entry which is preliminary data.</text>
</comment>
<gene>
    <name evidence="1" type="ORF">SDC9_81322</name>
</gene>
<proteinExistence type="predicted"/>
<dbReference type="EMBL" id="VSSQ01007064">
    <property type="protein sequence ID" value="MPM34735.1"/>
    <property type="molecule type" value="Genomic_DNA"/>
</dbReference>
<accession>A0A644Z1G4</accession>